<accession>A0A498BU92</accession>
<dbReference type="InterPro" id="IPR021266">
    <property type="entry name" value="Kdo_hydroxlase"/>
</dbReference>
<dbReference type="EMBL" id="RCDA01000004">
    <property type="protein sequence ID" value="RLK46982.1"/>
    <property type="molecule type" value="Genomic_DNA"/>
</dbReference>
<dbReference type="OrthoDB" id="21302at2"/>
<dbReference type="Proteomes" id="UP000275461">
    <property type="component" value="Unassembled WGS sequence"/>
</dbReference>
<sequence>MSEQPLHRVTAEEYDNPGDRLERTLEQGNILLFEPGRLPLPSEEDLHFLRNEVGKLIKLKNISYHPHGDYISGMKNEGDAGEQVMRILREHSRTVNAFLGRMLPGYSASWSPRKVNFRPVQEKGRVIKRHSNNELLHVDAFPAGATHGWRPLRFFTNINPEEARIWRIAEEFRELYQAYGEAAGIAPAPALRQGLGERAWSGALRGLASLGLPQLQVVGDTSPYDRAMRRMHNWMKDNDDYQNDPDRGVKLSFEPFHSWCVFTDLVSHAALSGQHALVATYYVKPEACHLPERSPWKVLEQAGQAA</sequence>
<dbReference type="RefSeq" id="WP_121442820.1">
    <property type="nucleotide sequence ID" value="NZ_RCDA01000004.1"/>
</dbReference>
<protein>
    <submittedName>
        <fullName evidence="1">3-deoxy-D-manno-octulosonic acid hydroxylase-like protein</fullName>
    </submittedName>
</protein>
<evidence type="ECO:0000313" key="2">
    <source>
        <dbReference type="Proteomes" id="UP000275461"/>
    </source>
</evidence>
<reference evidence="1 2" key="1">
    <citation type="submission" date="2018-10" db="EMBL/GenBank/DDBJ databases">
        <title>Genomic Encyclopedia of Type Strains, Phase IV (KMG-IV): sequencing the most valuable type-strain genomes for metagenomic binning, comparative biology and taxonomic classification.</title>
        <authorList>
            <person name="Goeker M."/>
        </authorList>
    </citation>
    <scope>NUCLEOTIDE SEQUENCE [LARGE SCALE GENOMIC DNA]</scope>
    <source>
        <strain evidence="1 2">DSM 12769</strain>
    </source>
</reference>
<name>A0A498BU92_9GAMM</name>
<proteinExistence type="predicted"/>
<comment type="caution">
    <text evidence="1">The sequence shown here is derived from an EMBL/GenBank/DDBJ whole genome shotgun (WGS) entry which is preliminary data.</text>
</comment>
<evidence type="ECO:0000313" key="1">
    <source>
        <dbReference type="EMBL" id="RLK46982.1"/>
    </source>
</evidence>
<dbReference type="AlphaFoldDB" id="A0A498BU92"/>
<keyword evidence="2" id="KW-1185">Reference proteome</keyword>
<dbReference type="Pfam" id="PF11004">
    <property type="entry name" value="Kdo_hydroxy"/>
    <property type="match status" value="1"/>
</dbReference>
<organism evidence="1 2">
    <name type="scientific">Alkalispirillum mobile</name>
    <dbReference type="NCBI Taxonomy" id="85925"/>
    <lineage>
        <taxon>Bacteria</taxon>
        <taxon>Pseudomonadati</taxon>
        <taxon>Pseudomonadota</taxon>
        <taxon>Gammaproteobacteria</taxon>
        <taxon>Chromatiales</taxon>
        <taxon>Ectothiorhodospiraceae</taxon>
        <taxon>Alkalispirillum</taxon>
    </lineage>
</organism>
<gene>
    <name evidence="1" type="ORF">DFR31_2296</name>
</gene>